<name>A0A4Y2WW60_ARAVE</name>
<accession>A0A4Y2WW60</accession>
<dbReference type="OrthoDB" id="313366at2759"/>
<dbReference type="EMBL" id="BGPR01067339">
    <property type="protein sequence ID" value="GBO41613.1"/>
    <property type="molecule type" value="Genomic_DNA"/>
</dbReference>
<keyword evidence="1" id="KW-0175">Coiled coil</keyword>
<organism evidence="3 4">
    <name type="scientific">Araneus ventricosus</name>
    <name type="common">Orbweaver spider</name>
    <name type="synonym">Epeira ventricosa</name>
    <dbReference type="NCBI Taxonomy" id="182803"/>
    <lineage>
        <taxon>Eukaryota</taxon>
        <taxon>Metazoa</taxon>
        <taxon>Ecdysozoa</taxon>
        <taxon>Arthropoda</taxon>
        <taxon>Chelicerata</taxon>
        <taxon>Arachnida</taxon>
        <taxon>Araneae</taxon>
        <taxon>Araneomorphae</taxon>
        <taxon>Entelegynae</taxon>
        <taxon>Araneoidea</taxon>
        <taxon>Araneidae</taxon>
        <taxon>Araneus</taxon>
    </lineage>
</organism>
<reference evidence="3 4" key="1">
    <citation type="journal article" date="2019" name="Sci. Rep.">
        <title>Orb-weaving spider Araneus ventricosus genome elucidates the spidroin gene catalogue.</title>
        <authorList>
            <person name="Kono N."/>
            <person name="Nakamura H."/>
            <person name="Ohtoshi R."/>
            <person name="Moran D.A.P."/>
            <person name="Shinohara A."/>
            <person name="Yoshida Y."/>
            <person name="Fujiwara M."/>
            <person name="Mori M."/>
            <person name="Tomita M."/>
            <person name="Arakawa K."/>
        </authorList>
    </citation>
    <scope>NUCLEOTIDE SEQUENCE [LARGE SCALE GENOMIC DNA]</scope>
</reference>
<feature type="region of interest" description="Disordered" evidence="2">
    <location>
        <begin position="1"/>
        <end position="23"/>
    </location>
</feature>
<gene>
    <name evidence="3" type="ORF">AVEN_125815_1</name>
</gene>
<keyword evidence="4" id="KW-1185">Reference proteome</keyword>
<protein>
    <recommendedName>
        <fullName evidence="5">Ensconsin</fullName>
    </recommendedName>
</protein>
<evidence type="ECO:0008006" key="5">
    <source>
        <dbReference type="Google" id="ProtNLM"/>
    </source>
</evidence>
<dbReference type="PANTHER" id="PTHR31434">
    <property type="entry name" value="S PHASE CYCLIN A-ASSOCIATED PROTEIN IN THE ENDOPLASMIC RETICULUM"/>
    <property type="match status" value="1"/>
</dbReference>
<proteinExistence type="predicted"/>
<dbReference type="Proteomes" id="UP000499080">
    <property type="component" value="Unassembled WGS sequence"/>
</dbReference>
<sequence>MTLHCPGADVTSRTRSPREPGIHHRCFTPGLGSLESQRFGFVSAGSSFWISDRTLHPSRPLFGVGACPKFLNSVNEIAFINSLEAQNKRHDLISKEKDHEARLHDIQEERQRKLEEKAAKEAAAEGRRKILEAERQARLTEMQERRKMRDHKVEQLFLVKEKERQELASQKAR</sequence>
<evidence type="ECO:0000313" key="3">
    <source>
        <dbReference type="EMBL" id="GBO41613.1"/>
    </source>
</evidence>
<dbReference type="PANTHER" id="PTHR31434:SF2">
    <property type="entry name" value="S PHASE CYCLIN A-ASSOCIATED PROTEIN IN THE ENDOPLASMIC RETICULUM"/>
    <property type="match status" value="1"/>
</dbReference>
<feature type="coiled-coil region" evidence="1">
    <location>
        <begin position="96"/>
        <end position="136"/>
    </location>
</feature>
<evidence type="ECO:0000313" key="4">
    <source>
        <dbReference type="Proteomes" id="UP000499080"/>
    </source>
</evidence>
<dbReference type="AlphaFoldDB" id="A0A4Y2WW60"/>
<evidence type="ECO:0000256" key="2">
    <source>
        <dbReference type="SAM" id="MobiDB-lite"/>
    </source>
</evidence>
<comment type="caution">
    <text evidence="3">The sequence shown here is derived from an EMBL/GenBank/DDBJ whole genome shotgun (WGS) entry which is preliminary data.</text>
</comment>
<evidence type="ECO:0000256" key="1">
    <source>
        <dbReference type="SAM" id="Coils"/>
    </source>
</evidence>